<dbReference type="Pfam" id="PF04221">
    <property type="entry name" value="RelB"/>
    <property type="match status" value="1"/>
</dbReference>
<keyword evidence="2" id="KW-1185">Reference proteome</keyword>
<evidence type="ECO:0000313" key="1">
    <source>
        <dbReference type="EMBL" id="CAH0418010.1"/>
    </source>
</evidence>
<name>A0ABN8BNA8_9LACO</name>
<dbReference type="Proteomes" id="UP000789719">
    <property type="component" value="Unassembled WGS sequence"/>
</dbReference>
<evidence type="ECO:0008006" key="3">
    <source>
        <dbReference type="Google" id="ProtNLM"/>
    </source>
</evidence>
<dbReference type="EMBL" id="CAKKNT010000003">
    <property type="protein sequence ID" value="CAH0418010.1"/>
    <property type="molecule type" value="Genomic_DNA"/>
</dbReference>
<dbReference type="Gene3D" id="1.10.1220.10">
    <property type="entry name" value="Met repressor-like"/>
    <property type="match status" value="1"/>
</dbReference>
<dbReference type="InterPro" id="IPR007337">
    <property type="entry name" value="RelB/DinJ"/>
</dbReference>
<dbReference type="RefSeq" id="WP_230098116.1">
    <property type="nucleotide sequence ID" value="NZ_CAKKNT010000003.1"/>
</dbReference>
<organism evidence="1 2">
    <name type="scientific">Periweissella ghanensis</name>
    <dbReference type="NCBI Taxonomy" id="467997"/>
    <lineage>
        <taxon>Bacteria</taxon>
        <taxon>Bacillati</taxon>
        <taxon>Bacillota</taxon>
        <taxon>Bacilli</taxon>
        <taxon>Lactobacillales</taxon>
        <taxon>Lactobacillaceae</taxon>
        <taxon>Periweissella</taxon>
    </lineage>
</organism>
<gene>
    <name evidence="1" type="ORF">WGH24286_00426</name>
</gene>
<comment type="caution">
    <text evidence="1">The sequence shown here is derived from an EMBL/GenBank/DDBJ whole genome shotgun (WGS) entry which is preliminary data.</text>
</comment>
<reference evidence="1 2" key="1">
    <citation type="submission" date="2021-11" db="EMBL/GenBank/DDBJ databases">
        <authorList>
            <person name="Depoorter E."/>
        </authorList>
    </citation>
    <scope>NUCLEOTIDE SEQUENCE [LARGE SCALE GENOMIC DNA]</scope>
    <source>
        <strain evidence="1 2">LMG 24286</strain>
    </source>
</reference>
<protein>
    <recommendedName>
        <fullName evidence="3">DNA-damage-inducible protein J</fullName>
    </recommendedName>
</protein>
<accession>A0ABN8BNA8</accession>
<sequence>MNSQVHFRMDEQEKAALTNIYNAQGLSINDAFRIFAKKSLEVGGFPFELSNPNARLQAAINSDDYVNFASAEEGLAFLND</sequence>
<evidence type="ECO:0000313" key="2">
    <source>
        <dbReference type="Proteomes" id="UP000789719"/>
    </source>
</evidence>
<dbReference type="InterPro" id="IPR013321">
    <property type="entry name" value="Arc_rbn_hlx_hlx"/>
</dbReference>
<proteinExistence type="predicted"/>